<evidence type="ECO:0000313" key="2">
    <source>
        <dbReference type="Proteomes" id="UP000321261"/>
    </source>
</evidence>
<proteinExistence type="predicted"/>
<name>A0A561ST61_9PSEU</name>
<dbReference type="EMBL" id="VIWU01000001">
    <property type="protein sequence ID" value="TWF78035.1"/>
    <property type="molecule type" value="Genomic_DNA"/>
</dbReference>
<gene>
    <name evidence="1" type="ORF">FHX44_113954</name>
</gene>
<dbReference type="RefSeq" id="WP_147257111.1">
    <property type="nucleotide sequence ID" value="NZ_VIWU01000001.1"/>
</dbReference>
<keyword evidence="2" id="KW-1185">Reference proteome</keyword>
<organism evidence="1 2">
    <name type="scientific">Pseudonocardia hierapolitana</name>
    <dbReference type="NCBI Taxonomy" id="1128676"/>
    <lineage>
        <taxon>Bacteria</taxon>
        <taxon>Bacillati</taxon>
        <taxon>Actinomycetota</taxon>
        <taxon>Actinomycetes</taxon>
        <taxon>Pseudonocardiales</taxon>
        <taxon>Pseudonocardiaceae</taxon>
        <taxon>Pseudonocardia</taxon>
    </lineage>
</organism>
<dbReference type="Proteomes" id="UP000321261">
    <property type="component" value="Unassembled WGS sequence"/>
</dbReference>
<protein>
    <submittedName>
        <fullName evidence="1">Uncharacterized protein</fullName>
    </submittedName>
</protein>
<accession>A0A561ST61</accession>
<dbReference type="OrthoDB" id="9886093at2"/>
<dbReference type="AlphaFoldDB" id="A0A561ST61"/>
<comment type="caution">
    <text evidence="1">The sequence shown here is derived from an EMBL/GenBank/DDBJ whole genome shotgun (WGS) entry which is preliminary data.</text>
</comment>
<sequence length="119" mass="12437">MKNQFESNSINASVVQISDVIANLGPVLAMSEAATARSRLTEVRNRVDELTRTGAVDQARAEEMLALTRAAEAEMGGDQPDRGRAITALTRLKSVAEGLTATAGIAEAIDGIVRTLAGA</sequence>
<evidence type="ECO:0000313" key="1">
    <source>
        <dbReference type="EMBL" id="TWF78035.1"/>
    </source>
</evidence>
<reference evidence="1 2" key="1">
    <citation type="submission" date="2019-06" db="EMBL/GenBank/DDBJ databases">
        <title>Sequencing the genomes of 1000 actinobacteria strains.</title>
        <authorList>
            <person name="Klenk H.-P."/>
        </authorList>
    </citation>
    <scope>NUCLEOTIDE SEQUENCE [LARGE SCALE GENOMIC DNA]</scope>
    <source>
        <strain evidence="1 2">DSM 45671</strain>
    </source>
</reference>